<sequence length="157" mass="17339">MGYEPDVTRSLRLVSTVSLTQFPQNLCSEVTNLHQGRGEVKRPIIIIAYTSLSVVVPKYDVPPVFSAAPPNYRAAIIVPTNRVGIITLGGPDDSTYKNVLAKLERMIIRKGATQAARRERDECRKYWNRICTLCDSNTNGVLVIMAPGAIALMLYCA</sequence>
<name>A0A9P4JLR3_9PLEO</name>
<accession>A0A9P4JLR3</accession>
<keyword evidence="2" id="KW-1185">Reference proteome</keyword>
<comment type="caution">
    <text evidence="1">The sequence shown here is derived from an EMBL/GenBank/DDBJ whole genome shotgun (WGS) entry which is preliminary data.</text>
</comment>
<dbReference type="EMBL" id="ML993977">
    <property type="protein sequence ID" value="KAF2201405.1"/>
    <property type="molecule type" value="Genomic_DNA"/>
</dbReference>
<organism evidence="1 2">
    <name type="scientific">Delitschia confertaspora ATCC 74209</name>
    <dbReference type="NCBI Taxonomy" id="1513339"/>
    <lineage>
        <taxon>Eukaryota</taxon>
        <taxon>Fungi</taxon>
        <taxon>Dikarya</taxon>
        <taxon>Ascomycota</taxon>
        <taxon>Pezizomycotina</taxon>
        <taxon>Dothideomycetes</taxon>
        <taxon>Pleosporomycetidae</taxon>
        <taxon>Pleosporales</taxon>
        <taxon>Delitschiaceae</taxon>
        <taxon>Delitschia</taxon>
    </lineage>
</organism>
<evidence type="ECO:0000313" key="1">
    <source>
        <dbReference type="EMBL" id="KAF2201405.1"/>
    </source>
</evidence>
<dbReference type="Proteomes" id="UP000799536">
    <property type="component" value="Unassembled WGS sequence"/>
</dbReference>
<dbReference type="AlphaFoldDB" id="A0A9P4JLR3"/>
<evidence type="ECO:0000313" key="2">
    <source>
        <dbReference type="Proteomes" id="UP000799536"/>
    </source>
</evidence>
<reference evidence="1" key="1">
    <citation type="journal article" date="2020" name="Stud. Mycol.">
        <title>101 Dothideomycetes genomes: a test case for predicting lifestyles and emergence of pathogens.</title>
        <authorList>
            <person name="Haridas S."/>
            <person name="Albert R."/>
            <person name="Binder M."/>
            <person name="Bloem J."/>
            <person name="Labutti K."/>
            <person name="Salamov A."/>
            <person name="Andreopoulos B."/>
            <person name="Baker S."/>
            <person name="Barry K."/>
            <person name="Bills G."/>
            <person name="Bluhm B."/>
            <person name="Cannon C."/>
            <person name="Castanera R."/>
            <person name="Culley D."/>
            <person name="Daum C."/>
            <person name="Ezra D."/>
            <person name="Gonzalez J."/>
            <person name="Henrissat B."/>
            <person name="Kuo A."/>
            <person name="Liang C."/>
            <person name="Lipzen A."/>
            <person name="Lutzoni F."/>
            <person name="Magnuson J."/>
            <person name="Mondo S."/>
            <person name="Nolan M."/>
            <person name="Ohm R."/>
            <person name="Pangilinan J."/>
            <person name="Park H.-J."/>
            <person name="Ramirez L."/>
            <person name="Alfaro M."/>
            <person name="Sun H."/>
            <person name="Tritt A."/>
            <person name="Yoshinaga Y."/>
            <person name="Zwiers L.-H."/>
            <person name="Turgeon B."/>
            <person name="Goodwin S."/>
            <person name="Spatafora J."/>
            <person name="Crous P."/>
            <person name="Grigoriev I."/>
        </authorList>
    </citation>
    <scope>NUCLEOTIDE SEQUENCE</scope>
    <source>
        <strain evidence="1">ATCC 74209</strain>
    </source>
</reference>
<proteinExistence type="predicted"/>
<protein>
    <submittedName>
        <fullName evidence="1">Uncharacterized protein</fullName>
    </submittedName>
</protein>
<gene>
    <name evidence="1" type="ORF">GQ43DRAFT_487385</name>
</gene>